<name>A0A0L8L6R1_STRVR</name>
<dbReference type="OrthoDB" id="8421706at2"/>
<dbReference type="PATRIC" id="fig|1938.6.peg.1634"/>
<organism evidence="1 2">
    <name type="scientific">Streptomyces viridochromogenes</name>
    <dbReference type="NCBI Taxonomy" id="1938"/>
    <lineage>
        <taxon>Bacteria</taxon>
        <taxon>Bacillati</taxon>
        <taxon>Actinomycetota</taxon>
        <taxon>Actinomycetes</taxon>
        <taxon>Kitasatosporales</taxon>
        <taxon>Streptomycetaceae</taxon>
        <taxon>Streptomyces</taxon>
    </lineage>
</organism>
<protein>
    <submittedName>
        <fullName evidence="1">Arsenate reductase</fullName>
    </submittedName>
</protein>
<proteinExistence type="predicted"/>
<dbReference type="EMBL" id="LGUP01000048">
    <property type="protein sequence ID" value="KOG33756.1"/>
    <property type="molecule type" value="Genomic_DNA"/>
</dbReference>
<sequence>MSDLSWLPQSCTLPTEGQPLRVAEWNALFAERLASSARPGPLRLRLGLIGGPGVEQRLRDLAAREAACCSFFALTVTPGDDLTLLDIGVDPTQEAVLDALSARTATRSTR</sequence>
<evidence type="ECO:0000313" key="1">
    <source>
        <dbReference type="EMBL" id="KOG33756.1"/>
    </source>
</evidence>
<dbReference type="AlphaFoldDB" id="A0A0L8L6R1"/>
<dbReference type="Proteomes" id="UP000037023">
    <property type="component" value="Unassembled WGS sequence"/>
</dbReference>
<dbReference type="RefSeq" id="WP_033204245.1">
    <property type="nucleotide sequence ID" value="NZ_LGUP01000048.1"/>
</dbReference>
<comment type="caution">
    <text evidence="1">The sequence shown here is derived from an EMBL/GenBank/DDBJ whole genome shotgun (WGS) entry which is preliminary data.</text>
</comment>
<reference evidence="1 2" key="1">
    <citation type="submission" date="2015-06" db="EMBL/GenBank/DDBJ databases">
        <authorList>
            <person name="Hoefler B.C."/>
            <person name="Straight P.D."/>
        </authorList>
    </citation>
    <scope>NUCLEOTIDE SEQUENCE [LARGE SCALE GENOMIC DNA]</scope>
    <source>
        <strain evidence="1 2">NRRL 3427</strain>
    </source>
</reference>
<evidence type="ECO:0000313" key="2">
    <source>
        <dbReference type="Proteomes" id="UP000037023"/>
    </source>
</evidence>
<accession>A0A0L8L6R1</accession>
<gene>
    <name evidence="1" type="ORF">ADK34_07465</name>
</gene>